<keyword evidence="3" id="KW-1185">Reference proteome</keyword>
<feature type="region of interest" description="Disordered" evidence="1">
    <location>
        <begin position="58"/>
        <end position="77"/>
    </location>
</feature>
<dbReference type="EMBL" id="JAINVV010000009">
    <property type="protein sequence ID" value="MBY8824375.1"/>
    <property type="molecule type" value="Genomic_DNA"/>
</dbReference>
<dbReference type="Proteomes" id="UP000706039">
    <property type="component" value="Unassembled WGS sequence"/>
</dbReference>
<evidence type="ECO:0008006" key="4">
    <source>
        <dbReference type="Google" id="ProtNLM"/>
    </source>
</evidence>
<protein>
    <recommendedName>
        <fullName evidence="4">Transposase</fullName>
    </recommendedName>
</protein>
<evidence type="ECO:0000313" key="3">
    <source>
        <dbReference type="Proteomes" id="UP000706039"/>
    </source>
</evidence>
<gene>
    <name evidence="2" type="ORF">K7G82_18870</name>
</gene>
<dbReference type="RefSeq" id="WP_222991488.1">
    <property type="nucleotide sequence ID" value="NZ_JAINVV010000009.1"/>
</dbReference>
<evidence type="ECO:0000256" key="1">
    <source>
        <dbReference type="SAM" id="MobiDB-lite"/>
    </source>
</evidence>
<organism evidence="2 3">
    <name type="scientific">Sphingomonas colocasiae</name>
    <dbReference type="NCBI Taxonomy" id="1848973"/>
    <lineage>
        <taxon>Bacteria</taxon>
        <taxon>Pseudomonadati</taxon>
        <taxon>Pseudomonadota</taxon>
        <taxon>Alphaproteobacteria</taxon>
        <taxon>Sphingomonadales</taxon>
        <taxon>Sphingomonadaceae</taxon>
        <taxon>Sphingomonas</taxon>
    </lineage>
</organism>
<reference evidence="2 3" key="1">
    <citation type="submission" date="2021-08" db="EMBL/GenBank/DDBJ databases">
        <authorList>
            <person name="Tuo L."/>
        </authorList>
    </citation>
    <scope>NUCLEOTIDE SEQUENCE [LARGE SCALE GENOMIC DNA]</scope>
    <source>
        <strain evidence="2 3">JCM 31229</strain>
    </source>
</reference>
<accession>A0ABS7PSQ5</accession>
<comment type="caution">
    <text evidence="2">The sequence shown here is derived from an EMBL/GenBank/DDBJ whole genome shotgun (WGS) entry which is preliminary data.</text>
</comment>
<name>A0ABS7PSQ5_9SPHN</name>
<proteinExistence type="predicted"/>
<sequence length="113" mass="12885">MRQDAKSLLARLNRRDFKYQEFPDPFADMELWPIFEALLIDERVMGEKAPTLAAAEVQIRTRTSPPERVERPAAPPRKAGLFSRYAKDAAPAAEPRGEVVNMRQFLGRLSDKT</sequence>
<evidence type="ECO:0000313" key="2">
    <source>
        <dbReference type="EMBL" id="MBY8824375.1"/>
    </source>
</evidence>